<gene>
    <name evidence="3" type="ORF">FSB_LOCUS32658</name>
</gene>
<evidence type="ECO:0000259" key="2">
    <source>
        <dbReference type="Pfam" id="PF10536"/>
    </source>
</evidence>
<accession>A0A2N9GQP1</accession>
<evidence type="ECO:0000313" key="3">
    <source>
        <dbReference type="EMBL" id="SPD04776.1"/>
    </source>
</evidence>
<dbReference type="GO" id="GO:0010073">
    <property type="term" value="P:meristem maintenance"/>
    <property type="evidence" value="ECO:0007669"/>
    <property type="project" value="InterPro"/>
</dbReference>
<dbReference type="EMBL" id="OIVN01002569">
    <property type="protein sequence ID" value="SPD04776.1"/>
    <property type="molecule type" value="Genomic_DNA"/>
</dbReference>
<organism evidence="3">
    <name type="scientific">Fagus sylvatica</name>
    <name type="common">Beechnut</name>
    <dbReference type="NCBI Taxonomy" id="28930"/>
    <lineage>
        <taxon>Eukaryota</taxon>
        <taxon>Viridiplantae</taxon>
        <taxon>Streptophyta</taxon>
        <taxon>Embryophyta</taxon>
        <taxon>Tracheophyta</taxon>
        <taxon>Spermatophyta</taxon>
        <taxon>Magnoliopsida</taxon>
        <taxon>eudicotyledons</taxon>
        <taxon>Gunneridae</taxon>
        <taxon>Pentapetalae</taxon>
        <taxon>rosids</taxon>
        <taxon>fabids</taxon>
        <taxon>Fagales</taxon>
        <taxon>Fagaceae</taxon>
        <taxon>Fagus</taxon>
    </lineage>
</organism>
<dbReference type="Pfam" id="PF10536">
    <property type="entry name" value="PMD"/>
    <property type="match status" value="1"/>
</dbReference>
<dbReference type="PANTHER" id="PTHR46033">
    <property type="entry name" value="PROTEIN MAIN-LIKE 2"/>
    <property type="match status" value="1"/>
</dbReference>
<protein>
    <recommendedName>
        <fullName evidence="2">Aminotransferase-like plant mobile domain-containing protein</fullName>
    </recommendedName>
</protein>
<dbReference type="PANTHER" id="PTHR46033:SF80">
    <property type="entry name" value="PROTEIN MAIN-LIKE 2-LIKE"/>
    <property type="match status" value="1"/>
</dbReference>
<name>A0A2N9GQP1_FAGSY</name>
<reference evidence="3" key="1">
    <citation type="submission" date="2018-02" db="EMBL/GenBank/DDBJ databases">
        <authorList>
            <person name="Cohen D.B."/>
            <person name="Kent A.D."/>
        </authorList>
    </citation>
    <scope>NUCLEOTIDE SEQUENCE</scope>
</reference>
<feature type="domain" description="Aminotransferase-like plant mobile" evidence="2">
    <location>
        <begin position="74"/>
        <end position="112"/>
    </location>
</feature>
<feature type="region of interest" description="Disordered" evidence="1">
    <location>
        <begin position="409"/>
        <end position="434"/>
    </location>
</feature>
<dbReference type="AlphaFoldDB" id="A0A2N9GQP1"/>
<proteinExistence type="predicted"/>
<dbReference type="InterPro" id="IPR019557">
    <property type="entry name" value="AminoTfrase-like_pln_mobile"/>
</dbReference>
<evidence type="ECO:0000256" key="1">
    <source>
        <dbReference type="SAM" id="MobiDB-lite"/>
    </source>
</evidence>
<dbReference type="InterPro" id="IPR044824">
    <property type="entry name" value="MAIN-like"/>
</dbReference>
<sequence length="458" mass="51613">MVTHGAMAREKEGMAIVAMGSSSHEVAALREEEVLVSKVDGGDLVVGTKEEAEVFEAIVISWGLNMYCDVAGTRHLVRKWCPATHTFFLACGEFTVTIEDVANLLMLPILGDVDPTRRSDKFEKNIRRIAFVAFWLIKFVFCEHPHYAMQSSVFRKLKDVAAKFEKMPSVIADKCMSFREGFSIVFKWFGAKGLTGLMDLLDKGTGFTWRPYSNFVSGFTSRYPLLLVHASAIGAFELREGDITRISYLASVRARWLPAWSPHEIKYVAYCTHRVPRQFGFDQDIPRSNLEVLGSDHYMDPYLKGKAYAFYSSKLPRILYPKPSRVGASIKRMHDYWTRVMRVFVEYVKGRTSSDIPMPGLCVEPPSKFRILRNVASWKGYDSHQGAGYVEWHEQNLSWKSKKGKRAAEESLVTSTDPCKKEGKKKARVQETPAASLPITSSDVLAMSKHVSSSIGVS</sequence>